<dbReference type="PROSITE" id="PS51186">
    <property type="entry name" value="GNAT"/>
    <property type="match status" value="1"/>
</dbReference>
<evidence type="ECO:0000256" key="1">
    <source>
        <dbReference type="ARBA" id="ARBA00008694"/>
    </source>
</evidence>
<gene>
    <name evidence="5" type="ORF">Prum_031740</name>
</gene>
<dbReference type="InterPro" id="IPR051016">
    <property type="entry name" value="Diverse_Substrate_AcTransf"/>
</dbReference>
<evidence type="ECO:0000259" key="4">
    <source>
        <dbReference type="PROSITE" id="PS51186"/>
    </source>
</evidence>
<name>A0A6V8KWS0_9ACTN</name>
<reference evidence="5 6" key="2">
    <citation type="submission" date="2020-03" db="EMBL/GenBank/DDBJ databases">
        <authorList>
            <person name="Ichikawa N."/>
            <person name="Kimura A."/>
            <person name="Kitahashi Y."/>
            <person name="Uohara A."/>
        </authorList>
    </citation>
    <scope>NUCLEOTIDE SEQUENCE [LARGE SCALE GENOMIC DNA]</scope>
    <source>
        <strain evidence="5 6">NBRC 108638</strain>
    </source>
</reference>
<accession>A0A6V8KWS0</accession>
<proteinExistence type="inferred from homology"/>
<dbReference type="Gene3D" id="3.40.630.30">
    <property type="match status" value="1"/>
</dbReference>
<comment type="caution">
    <text evidence="5">The sequence shown here is derived from an EMBL/GenBank/DDBJ whole genome shotgun (WGS) entry which is preliminary data.</text>
</comment>
<sequence>MTTSPAEITIRPVRPEDVPAVVAMVHELAEFERAPEQCHLTEQQLHAALFAPQPALFGHVALRGDQPVGYALWFLNYSTWEGVHGVYLEDIYVRPVARGTGAGRLLMEALARICVDRGYQRLDWVVLSWNPARDFYASLGATVLDEWLPCRLSGPALHKLATREPADRS</sequence>
<dbReference type="PANTHER" id="PTHR10545">
    <property type="entry name" value="DIAMINE N-ACETYLTRANSFERASE"/>
    <property type="match status" value="1"/>
</dbReference>
<evidence type="ECO:0000256" key="3">
    <source>
        <dbReference type="ARBA" id="ARBA00023315"/>
    </source>
</evidence>
<dbReference type="Pfam" id="PF00583">
    <property type="entry name" value="Acetyltransf_1"/>
    <property type="match status" value="1"/>
</dbReference>
<comment type="similarity">
    <text evidence="1">Belongs to the acetyltransferase family.</text>
</comment>
<dbReference type="Proteomes" id="UP000482960">
    <property type="component" value="Unassembled WGS sequence"/>
</dbReference>
<keyword evidence="3" id="KW-0012">Acyltransferase</keyword>
<dbReference type="GO" id="GO:0008080">
    <property type="term" value="F:N-acetyltransferase activity"/>
    <property type="evidence" value="ECO:0007669"/>
    <property type="project" value="TreeGrafter"/>
</dbReference>
<dbReference type="SUPFAM" id="SSF55729">
    <property type="entry name" value="Acyl-CoA N-acyltransferases (Nat)"/>
    <property type="match status" value="1"/>
</dbReference>
<organism evidence="5 6">
    <name type="scientific">Phytohabitans rumicis</name>
    <dbReference type="NCBI Taxonomy" id="1076125"/>
    <lineage>
        <taxon>Bacteria</taxon>
        <taxon>Bacillati</taxon>
        <taxon>Actinomycetota</taxon>
        <taxon>Actinomycetes</taxon>
        <taxon>Micromonosporales</taxon>
        <taxon>Micromonosporaceae</taxon>
    </lineage>
</organism>
<evidence type="ECO:0000313" key="5">
    <source>
        <dbReference type="EMBL" id="GFJ89532.1"/>
    </source>
</evidence>
<evidence type="ECO:0000256" key="2">
    <source>
        <dbReference type="ARBA" id="ARBA00022679"/>
    </source>
</evidence>
<evidence type="ECO:0000313" key="6">
    <source>
        <dbReference type="Proteomes" id="UP000482960"/>
    </source>
</evidence>
<dbReference type="EMBL" id="BLPG01000001">
    <property type="protein sequence ID" value="GFJ89532.1"/>
    <property type="molecule type" value="Genomic_DNA"/>
</dbReference>
<reference evidence="5 6" key="1">
    <citation type="submission" date="2020-03" db="EMBL/GenBank/DDBJ databases">
        <title>Whole genome shotgun sequence of Phytohabitans rumicis NBRC 108638.</title>
        <authorList>
            <person name="Komaki H."/>
            <person name="Tamura T."/>
        </authorList>
    </citation>
    <scope>NUCLEOTIDE SEQUENCE [LARGE SCALE GENOMIC DNA]</scope>
    <source>
        <strain evidence="5 6">NBRC 108638</strain>
    </source>
</reference>
<dbReference type="InterPro" id="IPR000182">
    <property type="entry name" value="GNAT_dom"/>
</dbReference>
<dbReference type="AlphaFoldDB" id="A0A6V8KWS0"/>
<dbReference type="CDD" id="cd04301">
    <property type="entry name" value="NAT_SF"/>
    <property type="match status" value="1"/>
</dbReference>
<dbReference type="InterPro" id="IPR016181">
    <property type="entry name" value="Acyl_CoA_acyltransferase"/>
</dbReference>
<dbReference type="PANTHER" id="PTHR10545:SF29">
    <property type="entry name" value="GH14572P-RELATED"/>
    <property type="match status" value="1"/>
</dbReference>
<dbReference type="FunFam" id="3.40.630.30:FF:000064">
    <property type="entry name" value="GNAT family acetyltransferase"/>
    <property type="match status" value="1"/>
</dbReference>
<keyword evidence="2 5" id="KW-0808">Transferase</keyword>
<keyword evidence="6" id="KW-1185">Reference proteome</keyword>
<protein>
    <submittedName>
        <fullName evidence="5">N-acetyltransferase</fullName>
    </submittedName>
</protein>
<feature type="domain" description="N-acetyltransferase" evidence="4">
    <location>
        <begin position="8"/>
        <end position="164"/>
    </location>
</feature>